<dbReference type="Gene3D" id="1.10.630.10">
    <property type="entry name" value="Cytochrome P450"/>
    <property type="match status" value="2"/>
</dbReference>
<dbReference type="OrthoDB" id="2789670at2759"/>
<evidence type="ECO:0000256" key="4">
    <source>
        <dbReference type="ARBA" id="ARBA00022617"/>
    </source>
</evidence>
<proteinExistence type="inferred from homology"/>
<dbReference type="GO" id="GO:0005506">
    <property type="term" value="F:iron ion binding"/>
    <property type="evidence" value="ECO:0007669"/>
    <property type="project" value="InterPro"/>
</dbReference>
<dbReference type="STRING" id="2282107.A0A286UHU4"/>
<evidence type="ECO:0000256" key="3">
    <source>
        <dbReference type="ARBA" id="ARBA00010617"/>
    </source>
</evidence>
<keyword evidence="9" id="KW-0812">Transmembrane</keyword>
<dbReference type="GO" id="GO:0004497">
    <property type="term" value="F:monooxygenase activity"/>
    <property type="evidence" value="ECO:0007669"/>
    <property type="project" value="UniProtKB-KW"/>
</dbReference>
<keyword evidence="4" id="KW-0349">Heme</keyword>
<dbReference type="SUPFAM" id="SSF48264">
    <property type="entry name" value="Cytochrome P450"/>
    <property type="match status" value="1"/>
</dbReference>
<evidence type="ECO:0000256" key="7">
    <source>
        <dbReference type="ARBA" id="ARBA00023004"/>
    </source>
</evidence>
<name>A0A286UHU4_9AGAM</name>
<evidence type="ECO:0000256" key="5">
    <source>
        <dbReference type="ARBA" id="ARBA00022723"/>
    </source>
</evidence>
<protein>
    <submittedName>
        <fullName evidence="10">Cytochrome P450</fullName>
    </submittedName>
</protein>
<evidence type="ECO:0000256" key="6">
    <source>
        <dbReference type="ARBA" id="ARBA00023002"/>
    </source>
</evidence>
<sequence length="440" mass="49338">MPSSITIENEDVEPLNASFVLFKIYLLVLGLWFSIGFSKGIMKLLSVDPESLPPGPRGLPLIGNELQIPRDKQWLCFDRWSKQYGDIISISSFGQTSIILSSAQAALDLLETKGNIYSDRPRVVMAGELVGWDQGLGYSRYGERFKEFRRMFHQTLGPRSIQDLYGLQETETHKLLLRIHRDPISFIDHARQSSGSMILKLAYGYTAKEENDPMSVCTTCPSISWSHRCEDYIPSFTSSYLLEDNGPSQDLVKAAAASLYSGGAETTPSSITSFILAMALYPDVQAKGQNEIDLLLKGKRLPKSSDRDSLPYVNAIVKEVLRWNPSIPLGLPHRAMQDDEYREFLIKEGTILWANIWSILHDETKICPGMHLADNSIFLAVSSILAVFNIRKTTGHLGEIIDPIVDYSGFISHPRPFQCVIEVRSKEADSLICHEMVSET</sequence>
<evidence type="ECO:0000256" key="8">
    <source>
        <dbReference type="ARBA" id="ARBA00023033"/>
    </source>
</evidence>
<dbReference type="PRINTS" id="PR00463">
    <property type="entry name" value="EP450I"/>
</dbReference>
<evidence type="ECO:0000256" key="2">
    <source>
        <dbReference type="ARBA" id="ARBA00005179"/>
    </source>
</evidence>
<dbReference type="Pfam" id="PF00067">
    <property type="entry name" value="p450"/>
    <property type="match status" value="2"/>
</dbReference>
<dbReference type="InParanoid" id="A0A286UHU4"/>
<dbReference type="InterPro" id="IPR036396">
    <property type="entry name" value="Cyt_P450_sf"/>
</dbReference>
<evidence type="ECO:0000256" key="9">
    <source>
        <dbReference type="SAM" id="Phobius"/>
    </source>
</evidence>
<keyword evidence="9" id="KW-0472">Membrane</keyword>
<gene>
    <name evidence="10" type="ORF">PNOK_0593300</name>
</gene>
<dbReference type="PANTHER" id="PTHR46300">
    <property type="entry name" value="P450, PUTATIVE (EUROFUNG)-RELATED-RELATED"/>
    <property type="match status" value="1"/>
</dbReference>
<feature type="transmembrane region" description="Helical" evidence="9">
    <location>
        <begin position="20"/>
        <end position="37"/>
    </location>
</feature>
<keyword evidence="7" id="KW-0408">Iron</keyword>
<dbReference type="GO" id="GO:0020037">
    <property type="term" value="F:heme binding"/>
    <property type="evidence" value="ECO:0007669"/>
    <property type="project" value="InterPro"/>
</dbReference>
<keyword evidence="8" id="KW-0503">Monooxygenase</keyword>
<dbReference type="InterPro" id="IPR001128">
    <property type="entry name" value="Cyt_P450"/>
</dbReference>
<dbReference type="InterPro" id="IPR002401">
    <property type="entry name" value="Cyt_P450_E_grp-I"/>
</dbReference>
<comment type="caution">
    <text evidence="10">The sequence shown here is derived from an EMBL/GenBank/DDBJ whole genome shotgun (WGS) entry which is preliminary data.</text>
</comment>
<organism evidence="10 11">
    <name type="scientific">Pyrrhoderma noxium</name>
    <dbReference type="NCBI Taxonomy" id="2282107"/>
    <lineage>
        <taxon>Eukaryota</taxon>
        <taxon>Fungi</taxon>
        <taxon>Dikarya</taxon>
        <taxon>Basidiomycota</taxon>
        <taxon>Agaricomycotina</taxon>
        <taxon>Agaricomycetes</taxon>
        <taxon>Hymenochaetales</taxon>
        <taxon>Hymenochaetaceae</taxon>
        <taxon>Pyrrhoderma</taxon>
    </lineage>
</organism>
<keyword evidence="11" id="KW-1185">Reference proteome</keyword>
<evidence type="ECO:0000256" key="1">
    <source>
        <dbReference type="ARBA" id="ARBA00001971"/>
    </source>
</evidence>
<keyword evidence="9" id="KW-1133">Transmembrane helix</keyword>
<evidence type="ECO:0000313" key="11">
    <source>
        <dbReference type="Proteomes" id="UP000217199"/>
    </source>
</evidence>
<dbReference type="AlphaFoldDB" id="A0A286UHU4"/>
<dbReference type="EMBL" id="NBII01000005">
    <property type="protein sequence ID" value="PAV19089.1"/>
    <property type="molecule type" value="Genomic_DNA"/>
</dbReference>
<keyword evidence="5" id="KW-0479">Metal-binding</keyword>
<dbReference type="Proteomes" id="UP000217199">
    <property type="component" value="Unassembled WGS sequence"/>
</dbReference>
<reference evidence="10 11" key="1">
    <citation type="journal article" date="2017" name="Mol. Ecol.">
        <title>Comparative and population genomic landscape of Phellinus noxius: A hypervariable fungus causing root rot in trees.</title>
        <authorList>
            <person name="Chung C.L."/>
            <person name="Lee T.J."/>
            <person name="Akiba M."/>
            <person name="Lee H.H."/>
            <person name="Kuo T.H."/>
            <person name="Liu D."/>
            <person name="Ke H.M."/>
            <person name="Yokoi T."/>
            <person name="Roa M.B."/>
            <person name="Lu M.J."/>
            <person name="Chang Y.Y."/>
            <person name="Ann P.J."/>
            <person name="Tsai J.N."/>
            <person name="Chen C.Y."/>
            <person name="Tzean S.S."/>
            <person name="Ota Y."/>
            <person name="Hattori T."/>
            <person name="Sahashi N."/>
            <person name="Liou R.F."/>
            <person name="Kikuchi T."/>
            <person name="Tsai I.J."/>
        </authorList>
    </citation>
    <scope>NUCLEOTIDE SEQUENCE [LARGE SCALE GENOMIC DNA]</scope>
    <source>
        <strain evidence="10 11">FFPRI411160</strain>
    </source>
</reference>
<accession>A0A286UHU4</accession>
<comment type="cofactor">
    <cofactor evidence="1">
        <name>heme</name>
        <dbReference type="ChEBI" id="CHEBI:30413"/>
    </cofactor>
</comment>
<keyword evidence="6" id="KW-0560">Oxidoreductase</keyword>
<dbReference type="GO" id="GO:0016705">
    <property type="term" value="F:oxidoreductase activity, acting on paired donors, with incorporation or reduction of molecular oxygen"/>
    <property type="evidence" value="ECO:0007669"/>
    <property type="project" value="InterPro"/>
</dbReference>
<evidence type="ECO:0000313" key="10">
    <source>
        <dbReference type="EMBL" id="PAV19089.1"/>
    </source>
</evidence>
<comment type="similarity">
    <text evidence="3">Belongs to the cytochrome P450 family.</text>
</comment>
<comment type="pathway">
    <text evidence="2">Secondary metabolite biosynthesis.</text>
</comment>
<dbReference type="PANTHER" id="PTHR46300:SF7">
    <property type="entry name" value="P450, PUTATIVE (EUROFUNG)-RELATED"/>
    <property type="match status" value="1"/>
</dbReference>
<dbReference type="InterPro" id="IPR050364">
    <property type="entry name" value="Cytochrome_P450_fung"/>
</dbReference>